<protein>
    <submittedName>
        <fullName evidence="2">Uncharacterized protein</fullName>
    </submittedName>
</protein>
<proteinExistence type="predicted"/>
<organism evidence="2">
    <name type="scientific">Anguilla anguilla</name>
    <name type="common">European freshwater eel</name>
    <name type="synonym">Muraena anguilla</name>
    <dbReference type="NCBI Taxonomy" id="7936"/>
    <lineage>
        <taxon>Eukaryota</taxon>
        <taxon>Metazoa</taxon>
        <taxon>Chordata</taxon>
        <taxon>Craniata</taxon>
        <taxon>Vertebrata</taxon>
        <taxon>Euteleostomi</taxon>
        <taxon>Actinopterygii</taxon>
        <taxon>Neopterygii</taxon>
        <taxon>Teleostei</taxon>
        <taxon>Anguilliformes</taxon>
        <taxon>Anguillidae</taxon>
        <taxon>Anguilla</taxon>
    </lineage>
</organism>
<feature type="region of interest" description="Disordered" evidence="1">
    <location>
        <begin position="1"/>
        <end position="20"/>
    </location>
</feature>
<reference evidence="2" key="2">
    <citation type="journal article" date="2015" name="Fish Shellfish Immunol.">
        <title>Early steps in the European eel (Anguilla anguilla)-Vibrio vulnificus interaction in the gills: Role of the RtxA13 toxin.</title>
        <authorList>
            <person name="Callol A."/>
            <person name="Pajuelo D."/>
            <person name="Ebbesson L."/>
            <person name="Teles M."/>
            <person name="MacKenzie S."/>
            <person name="Amaro C."/>
        </authorList>
    </citation>
    <scope>NUCLEOTIDE SEQUENCE</scope>
</reference>
<evidence type="ECO:0000256" key="1">
    <source>
        <dbReference type="SAM" id="MobiDB-lite"/>
    </source>
</evidence>
<evidence type="ECO:0000313" key="2">
    <source>
        <dbReference type="EMBL" id="JAI03224.1"/>
    </source>
</evidence>
<reference evidence="2" key="1">
    <citation type="submission" date="2014-11" db="EMBL/GenBank/DDBJ databases">
        <authorList>
            <person name="Amaro Gonzalez C."/>
        </authorList>
    </citation>
    <scope>NUCLEOTIDE SEQUENCE</scope>
</reference>
<sequence>MVTPAVCKNSGGPGPGFTGNNTRDHGRFYFVSLCHFCDDIFILVHPGQITLCQLVGCLHSLHTQAVLFSGFL</sequence>
<dbReference type="EMBL" id="GBXM01005354">
    <property type="protein sequence ID" value="JAI03224.1"/>
    <property type="molecule type" value="Transcribed_RNA"/>
</dbReference>
<dbReference type="AlphaFoldDB" id="A0A0E9XNF3"/>
<accession>A0A0E9XNF3</accession>
<name>A0A0E9XNF3_ANGAN</name>